<evidence type="ECO:0000256" key="4">
    <source>
        <dbReference type="ARBA" id="ARBA00022837"/>
    </source>
</evidence>
<dbReference type="OrthoDB" id="6252479at2759"/>
<evidence type="ECO:0000259" key="9">
    <source>
        <dbReference type="PROSITE" id="PS50268"/>
    </source>
</evidence>
<dbReference type="EMBL" id="AMQN01012539">
    <property type="status" value="NOT_ANNOTATED_CDS"/>
    <property type="molecule type" value="Genomic_DNA"/>
</dbReference>
<dbReference type="Pfam" id="PF00028">
    <property type="entry name" value="Cadherin"/>
    <property type="match status" value="1"/>
</dbReference>
<dbReference type="CDD" id="cd11304">
    <property type="entry name" value="Cadherin_repeat"/>
    <property type="match status" value="1"/>
</dbReference>
<dbReference type="PANTHER" id="PTHR24028">
    <property type="entry name" value="CADHERIN-87A"/>
    <property type="match status" value="1"/>
</dbReference>
<evidence type="ECO:0000256" key="3">
    <source>
        <dbReference type="ARBA" id="ARBA00022737"/>
    </source>
</evidence>
<dbReference type="InterPro" id="IPR020894">
    <property type="entry name" value="Cadherin_CS"/>
</dbReference>
<organism evidence="10">
    <name type="scientific">Capitella teleta</name>
    <name type="common">Polychaete worm</name>
    <dbReference type="NCBI Taxonomy" id="283909"/>
    <lineage>
        <taxon>Eukaryota</taxon>
        <taxon>Metazoa</taxon>
        <taxon>Spiralia</taxon>
        <taxon>Lophotrochozoa</taxon>
        <taxon>Annelida</taxon>
        <taxon>Polychaeta</taxon>
        <taxon>Sedentaria</taxon>
        <taxon>Scolecida</taxon>
        <taxon>Capitellidae</taxon>
        <taxon>Capitella</taxon>
    </lineage>
</organism>
<evidence type="ECO:0000313" key="11">
    <source>
        <dbReference type="EnsemblMetazoa" id="CapteP36440"/>
    </source>
</evidence>
<dbReference type="PROSITE" id="PS50268">
    <property type="entry name" value="CADHERIN_2"/>
    <property type="match status" value="1"/>
</dbReference>
<evidence type="ECO:0000256" key="1">
    <source>
        <dbReference type="ARBA" id="ARBA00004167"/>
    </source>
</evidence>
<dbReference type="PROSITE" id="PS00232">
    <property type="entry name" value="CADHERIN_1"/>
    <property type="match status" value="1"/>
</dbReference>
<dbReference type="GO" id="GO:0007156">
    <property type="term" value="P:homophilic cell adhesion via plasma membrane adhesion molecules"/>
    <property type="evidence" value="ECO:0007669"/>
    <property type="project" value="InterPro"/>
</dbReference>
<dbReference type="EMBL" id="KB309592">
    <property type="protein sequence ID" value="ELT93863.1"/>
    <property type="molecule type" value="Genomic_DNA"/>
</dbReference>
<evidence type="ECO:0000256" key="7">
    <source>
        <dbReference type="ARBA" id="ARBA00023180"/>
    </source>
</evidence>
<reference evidence="11" key="3">
    <citation type="submission" date="2015-06" db="UniProtKB">
        <authorList>
            <consortium name="EnsemblMetazoa"/>
        </authorList>
    </citation>
    <scope>IDENTIFICATION</scope>
</reference>
<feature type="non-terminal residue" evidence="10">
    <location>
        <position position="185"/>
    </location>
</feature>
<dbReference type="OMA" id="HCTINDD"/>
<dbReference type="STRING" id="283909.R7TJ86"/>
<dbReference type="PANTHER" id="PTHR24028:SF146">
    <property type="entry name" value="CADHERIN 96CB, ISOFORM D-RELATED"/>
    <property type="match status" value="1"/>
</dbReference>
<dbReference type="SUPFAM" id="SSF49313">
    <property type="entry name" value="Cadherin-like"/>
    <property type="match status" value="2"/>
</dbReference>
<keyword evidence="5" id="KW-1133">Transmembrane helix</keyword>
<proteinExistence type="predicted"/>
<keyword evidence="6" id="KW-0472">Membrane</keyword>
<gene>
    <name evidence="10" type="ORF">CAPTEDRAFT_36440</name>
</gene>
<reference evidence="12" key="1">
    <citation type="submission" date="2012-12" db="EMBL/GenBank/DDBJ databases">
        <authorList>
            <person name="Hellsten U."/>
            <person name="Grimwood J."/>
            <person name="Chapman J.A."/>
            <person name="Shapiro H."/>
            <person name="Aerts A."/>
            <person name="Otillar R.P."/>
            <person name="Terry A.Y."/>
            <person name="Boore J.L."/>
            <person name="Simakov O."/>
            <person name="Marletaz F."/>
            <person name="Cho S.-J."/>
            <person name="Edsinger-Gonzales E."/>
            <person name="Havlak P."/>
            <person name="Kuo D.-H."/>
            <person name="Larsson T."/>
            <person name="Lv J."/>
            <person name="Arendt D."/>
            <person name="Savage R."/>
            <person name="Osoegawa K."/>
            <person name="de Jong P."/>
            <person name="Lindberg D.R."/>
            <person name="Seaver E.C."/>
            <person name="Weisblat D.A."/>
            <person name="Putnam N.H."/>
            <person name="Grigoriev I.V."/>
            <person name="Rokhsar D.S."/>
        </authorList>
    </citation>
    <scope>NUCLEOTIDE SEQUENCE</scope>
    <source>
        <strain evidence="12">I ESC-2004</strain>
    </source>
</reference>
<dbReference type="PRINTS" id="PR00205">
    <property type="entry name" value="CADHERIN"/>
</dbReference>
<sequence>SLDFEYATPHHVLIVCTSPDTEPERQRIRIDVQDVNDNAPRISIFPYGGRNEVYENRPPGIFVAHISVLDADSGIAGEVSCQTSSPVFRLEVMYSTEFKLVTQVSLDREVQREYSVDITCSDYGTPSLTSSSTLPVYVADLNDNPPVFAKSRYIFEVDACAPVGTHIGEVQAFDHDEGRNAAVQF</sequence>
<comment type="subcellular location">
    <subcellularLocation>
        <location evidence="1">Membrane</location>
        <topology evidence="1">Single-pass membrane protein</topology>
    </subcellularLocation>
</comment>
<evidence type="ECO:0000313" key="12">
    <source>
        <dbReference type="Proteomes" id="UP000014760"/>
    </source>
</evidence>
<name>R7TJ86_CAPTE</name>
<evidence type="ECO:0000256" key="8">
    <source>
        <dbReference type="PROSITE-ProRule" id="PRU00043"/>
    </source>
</evidence>
<reference evidence="10 12" key="2">
    <citation type="journal article" date="2013" name="Nature">
        <title>Insights into bilaterian evolution from three spiralian genomes.</title>
        <authorList>
            <person name="Simakov O."/>
            <person name="Marletaz F."/>
            <person name="Cho S.J."/>
            <person name="Edsinger-Gonzales E."/>
            <person name="Havlak P."/>
            <person name="Hellsten U."/>
            <person name="Kuo D.H."/>
            <person name="Larsson T."/>
            <person name="Lv J."/>
            <person name="Arendt D."/>
            <person name="Savage R."/>
            <person name="Osoegawa K."/>
            <person name="de Jong P."/>
            <person name="Grimwood J."/>
            <person name="Chapman J.A."/>
            <person name="Shapiro H."/>
            <person name="Aerts A."/>
            <person name="Otillar R.P."/>
            <person name="Terry A.Y."/>
            <person name="Boore J.L."/>
            <person name="Grigoriev I.V."/>
            <person name="Lindberg D.R."/>
            <person name="Seaver E.C."/>
            <person name="Weisblat D.A."/>
            <person name="Putnam N.H."/>
            <person name="Rokhsar D.S."/>
        </authorList>
    </citation>
    <scope>NUCLEOTIDE SEQUENCE</scope>
    <source>
        <strain evidence="10 12">I ESC-2004</strain>
    </source>
</reference>
<feature type="domain" description="Cadherin" evidence="9">
    <location>
        <begin position="52"/>
        <end position="148"/>
    </location>
</feature>
<keyword evidence="3" id="KW-0677">Repeat</keyword>
<keyword evidence="2" id="KW-0812">Transmembrane</keyword>
<accession>R7TJ86</accession>
<keyword evidence="7" id="KW-0325">Glycoprotein</keyword>
<dbReference type="Proteomes" id="UP000014760">
    <property type="component" value="Unassembled WGS sequence"/>
</dbReference>
<evidence type="ECO:0000256" key="2">
    <source>
        <dbReference type="ARBA" id="ARBA00022692"/>
    </source>
</evidence>
<dbReference type="InterPro" id="IPR002126">
    <property type="entry name" value="Cadherin-like_dom"/>
</dbReference>
<dbReference type="AlphaFoldDB" id="R7TJ86"/>
<evidence type="ECO:0000313" key="10">
    <source>
        <dbReference type="EMBL" id="ELT93863.1"/>
    </source>
</evidence>
<protein>
    <recommendedName>
        <fullName evidence="9">Cadherin domain-containing protein</fullName>
    </recommendedName>
</protein>
<feature type="non-terminal residue" evidence="10">
    <location>
        <position position="1"/>
    </location>
</feature>
<dbReference type="GO" id="GO:0005886">
    <property type="term" value="C:plasma membrane"/>
    <property type="evidence" value="ECO:0007669"/>
    <property type="project" value="InterPro"/>
</dbReference>
<dbReference type="HOGENOM" id="CLU_1464776_0_0_1"/>
<keyword evidence="4 8" id="KW-0106">Calcium</keyword>
<dbReference type="InterPro" id="IPR015919">
    <property type="entry name" value="Cadherin-like_sf"/>
</dbReference>
<dbReference type="InterPro" id="IPR050174">
    <property type="entry name" value="Protocadherin/Cadherin-CA"/>
</dbReference>
<keyword evidence="12" id="KW-1185">Reference proteome</keyword>
<dbReference type="EnsemblMetazoa" id="CapteT36440">
    <property type="protein sequence ID" value="CapteP36440"/>
    <property type="gene ID" value="CapteG36440"/>
</dbReference>
<dbReference type="Gene3D" id="2.60.40.60">
    <property type="entry name" value="Cadherins"/>
    <property type="match status" value="2"/>
</dbReference>
<evidence type="ECO:0000256" key="5">
    <source>
        <dbReference type="ARBA" id="ARBA00022989"/>
    </source>
</evidence>
<evidence type="ECO:0000256" key="6">
    <source>
        <dbReference type="ARBA" id="ARBA00023136"/>
    </source>
</evidence>
<dbReference type="GO" id="GO:0005509">
    <property type="term" value="F:calcium ion binding"/>
    <property type="evidence" value="ECO:0007669"/>
    <property type="project" value="UniProtKB-UniRule"/>
</dbReference>
<dbReference type="SMART" id="SM00112">
    <property type="entry name" value="CA"/>
    <property type="match status" value="1"/>
</dbReference>
<dbReference type="FunFam" id="2.60.40.60:FF:000092">
    <property type="entry name" value="Protocadherin 8"/>
    <property type="match status" value="1"/>
</dbReference>